<dbReference type="AlphaFoldDB" id="A0A4R2NPG5"/>
<dbReference type="OrthoDB" id="1182534at2"/>
<dbReference type="SUPFAM" id="SSF52058">
    <property type="entry name" value="L domain-like"/>
    <property type="match status" value="1"/>
</dbReference>
<feature type="domain" description="Secretion system C-terminal sorting" evidence="4">
    <location>
        <begin position="697"/>
        <end position="750"/>
    </location>
</feature>
<keyword evidence="2" id="KW-0732">Signal</keyword>
<organism evidence="5 6">
    <name type="scientific">Tenacibaculum skagerrakense</name>
    <dbReference type="NCBI Taxonomy" id="186571"/>
    <lineage>
        <taxon>Bacteria</taxon>
        <taxon>Pseudomonadati</taxon>
        <taxon>Bacteroidota</taxon>
        <taxon>Flavobacteriia</taxon>
        <taxon>Flavobacteriales</taxon>
        <taxon>Flavobacteriaceae</taxon>
        <taxon>Tenacibaculum</taxon>
    </lineage>
</organism>
<reference evidence="5 6" key="1">
    <citation type="submission" date="2019-03" db="EMBL/GenBank/DDBJ databases">
        <title>Genomic Encyclopedia of Type Strains, Phase IV (KMG-IV): sequencing the most valuable type-strain genomes for metagenomic binning, comparative biology and taxonomic classification.</title>
        <authorList>
            <person name="Goeker M."/>
        </authorList>
    </citation>
    <scope>NUCLEOTIDE SEQUENCE [LARGE SCALE GENOMIC DNA]</scope>
    <source>
        <strain evidence="5 6">DSM 14836</strain>
    </source>
</reference>
<dbReference type="Pfam" id="PF18962">
    <property type="entry name" value="Por_Secre_tail"/>
    <property type="match status" value="1"/>
</dbReference>
<dbReference type="EMBL" id="SLXM01000008">
    <property type="protein sequence ID" value="TCP23703.1"/>
    <property type="molecule type" value="Genomic_DNA"/>
</dbReference>
<keyword evidence="1" id="KW-0433">Leucine-rich repeat</keyword>
<dbReference type="NCBIfam" id="TIGR04183">
    <property type="entry name" value="Por_Secre_tail"/>
    <property type="match status" value="1"/>
</dbReference>
<dbReference type="PANTHER" id="PTHR47566:SF1">
    <property type="entry name" value="PROTEIN NUD1"/>
    <property type="match status" value="1"/>
</dbReference>
<gene>
    <name evidence="5" type="ORF">EV195_108176</name>
</gene>
<keyword evidence="3" id="KW-0677">Repeat</keyword>
<evidence type="ECO:0000313" key="5">
    <source>
        <dbReference type="EMBL" id="TCP23703.1"/>
    </source>
</evidence>
<name>A0A4R2NPG5_9FLAO</name>
<keyword evidence="6" id="KW-1185">Reference proteome</keyword>
<evidence type="ECO:0000256" key="1">
    <source>
        <dbReference type="ARBA" id="ARBA00022614"/>
    </source>
</evidence>
<dbReference type="InterPro" id="IPR026444">
    <property type="entry name" value="Secre_tail"/>
</dbReference>
<evidence type="ECO:0000256" key="2">
    <source>
        <dbReference type="ARBA" id="ARBA00022729"/>
    </source>
</evidence>
<evidence type="ECO:0000259" key="4">
    <source>
        <dbReference type="Pfam" id="PF18962"/>
    </source>
</evidence>
<dbReference type="GO" id="GO:0035591">
    <property type="term" value="F:signaling adaptor activity"/>
    <property type="evidence" value="ECO:0007669"/>
    <property type="project" value="TreeGrafter"/>
</dbReference>
<accession>A0A4R2NPG5</accession>
<comment type="caution">
    <text evidence="5">The sequence shown here is derived from an EMBL/GenBank/DDBJ whole genome shotgun (WGS) entry which is preliminary data.</text>
</comment>
<dbReference type="InterPro" id="IPR032675">
    <property type="entry name" value="LRR_dom_sf"/>
</dbReference>
<dbReference type="RefSeq" id="WP_132795514.1">
    <property type="nucleotide sequence ID" value="NZ_SLXM01000008.1"/>
</dbReference>
<proteinExistence type="predicted"/>
<dbReference type="Gene3D" id="3.80.10.10">
    <property type="entry name" value="Ribonuclease Inhibitor"/>
    <property type="match status" value="1"/>
</dbReference>
<evidence type="ECO:0000313" key="6">
    <source>
        <dbReference type="Proteomes" id="UP000294564"/>
    </source>
</evidence>
<dbReference type="InterPro" id="IPR052574">
    <property type="entry name" value="CDIRP"/>
</dbReference>
<protein>
    <submittedName>
        <fullName evidence="5">Putative secreted protein (Por secretion system target)</fullName>
    </submittedName>
</protein>
<sequence>MLELHIYHNELTGLDLSSNIKLKVVDAFSNELTSIDVTNCLELKSLGVWYNQLTSIDVTKNTKLENLNFEGNNLTSVDISNNTLLKYLYAIENSLSGINLTNNTSLEYVHINNNNLNSIDVSNNVTLKLLQISNNNISNLDLSQNTMLTSLGAVNNNLESLTIKNGNNINVSSFYITNNPNLYCVEVDDVIYSKANWINIDDIVTFRESCTNFDDTLNRFDDNVTGNWNDAANWSLGHVPSSGEVVEIPSASNITINKDDVVEVEKIISSGYITLNGKLTITDKYVNTGAINFNSSGSLITTKATGTGTYILNKNTYKGYDLHPDNWYLVALPGDDIVAQSVISNSTLATGTGTNKGLAVYDNSSSINGGWRYLSSTSQDILQPGVGFATKMTSNSSMYLRKFQSNIDSEFLVKDYNITVMNGSENGWNLIGNPYLAPIPANNSSDGSSFLEMNESKLDPAYAALYFWNPNTNSYDVVNKATRDNYIEPIEGFFVKVANPVEQVAFKSSSLVHLPEAISSRTQNTAVEISLIVEGGEKRKKTIIKYLENSTKGLDVGYDAGLFNAKEESFSVYSSIESDTMRTPLTIQCLPESELYGGKIAIGLKVQVGEEITISALSANLTEGTVLLLEDTLKNVFVDVSKPESVYKTMLVSEEEGSNRFFLHTVSKTLSDDNNLNEEGVKIIKTDSNHLLINGLDEKGEVFIYNIEGKLVSHEKINPVNNTVSFSNKTHGVYIVNLVMNNKRVTKKIVL</sequence>
<evidence type="ECO:0000256" key="3">
    <source>
        <dbReference type="ARBA" id="ARBA00022737"/>
    </source>
</evidence>
<dbReference type="PANTHER" id="PTHR47566">
    <property type="match status" value="1"/>
</dbReference>
<dbReference type="Proteomes" id="UP000294564">
    <property type="component" value="Unassembled WGS sequence"/>
</dbReference>